<feature type="compositionally biased region" description="Gly residues" evidence="1">
    <location>
        <begin position="29"/>
        <end position="48"/>
    </location>
</feature>
<proteinExistence type="predicted"/>
<keyword evidence="3" id="KW-1185">Reference proteome</keyword>
<evidence type="ECO:0000256" key="1">
    <source>
        <dbReference type="SAM" id="MobiDB-lite"/>
    </source>
</evidence>
<comment type="caution">
    <text evidence="2">The sequence shown here is derived from an EMBL/GenBank/DDBJ whole genome shotgun (WGS) entry which is preliminary data.</text>
</comment>
<gene>
    <name evidence="2" type="ORF">C2845_PM01G43530</name>
</gene>
<protein>
    <submittedName>
        <fullName evidence="2">Nucleolar protein 3-like</fullName>
    </submittedName>
</protein>
<accession>A0A3L6TEK8</accession>
<dbReference type="Proteomes" id="UP000275267">
    <property type="component" value="Unassembled WGS sequence"/>
</dbReference>
<sequence>MEDQDDGGEHVKDYDPAALEAEAARRAAAGGGCRGHGAGPGRGAGFGNFGVPNRQPQFFGCARRVPIVGAAGFDGDADFDYQDDHRAGHHGNRGGYDDRGGAPFGHFGAFGDHQFADHSMPSSSCFNILRNDGVYTRAWDDDGFCPPTVW</sequence>
<dbReference type="EMBL" id="PQIB02000001">
    <property type="protein sequence ID" value="RLN38789.1"/>
    <property type="molecule type" value="Genomic_DNA"/>
</dbReference>
<evidence type="ECO:0000313" key="2">
    <source>
        <dbReference type="EMBL" id="RLN38789.1"/>
    </source>
</evidence>
<name>A0A3L6TEK8_PANMI</name>
<dbReference type="AlphaFoldDB" id="A0A3L6TEK8"/>
<organism evidence="2 3">
    <name type="scientific">Panicum miliaceum</name>
    <name type="common">Proso millet</name>
    <name type="synonym">Broomcorn millet</name>
    <dbReference type="NCBI Taxonomy" id="4540"/>
    <lineage>
        <taxon>Eukaryota</taxon>
        <taxon>Viridiplantae</taxon>
        <taxon>Streptophyta</taxon>
        <taxon>Embryophyta</taxon>
        <taxon>Tracheophyta</taxon>
        <taxon>Spermatophyta</taxon>
        <taxon>Magnoliopsida</taxon>
        <taxon>Liliopsida</taxon>
        <taxon>Poales</taxon>
        <taxon>Poaceae</taxon>
        <taxon>PACMAD clade</taxon>
        <taxon>Panicoideae</taxon>
        <taxon>Panicodae</taxon>
        <taxon>Paniceae</taxon>
        <taxon>Panicinae</taxon>
        <taxon>Panicum</taxon>
        <taxon>Panicum sect. Panicum</taxon>
    </lineage>
</organism>
<dbReference type="OrthoDB" id="694946at2759"/>
<reference evidence="3" key="1">
    <citation type="journal article" date="2019" name="Nat. Commun.">
        <title>The genome of broomcorn millet.</title>
        <authorList>
            <person name="Zou C."/>
            <person name="Miki D."/>
            <person name="Li D."/>
            <person name="Tang Q."/>
            <person name="Xiao L."/>
            <person name="Rajput S."/>
            <person name="Deng P."/>
            <person name="Jia W."/>
            <person name="Huang R."/>
            <person name="Zhang M."/>
            <person name="Sun Y."/>
            <person name="Hu J."/>
            <person name="Fu X."/>
            <person name="Schnable P.S."/>
            <person name="Li F."/>
            <person name="Zhang H."/>
            <person name="Feng B."/>
            <person name="Zhu X."/>
            <person name="Liu R."/>
            <person name="Schnable J.C."/>
            <person name="Zhu J.-K."/>
            <person name="Zhang H."/>
        </authorList>
    </citation>
    <scope>NUCLEOTIDE SEQUENCE [LARGE SCALE GENOMIC DNA]</scope>
</reference>
<evidence type="ECO:0000313" key="3">
    <source>
        <dbReference type="Proteomes" id="UP000275267"/>
    </source>
</evidence>
<feature type="region of interest" description="Disordered" evidence="1">
    <location>
        <begin position="25"/>
        <end position="49"/>
    </location>
</feature>